<dbReference type="Proteomes" id="UP000177273">
    <property type="component" value="Unassembled WGS sequence"/>
</dbReference>
<dbReference type="AlphaFoldDB" id="A0A9Q5JG96"/>
<proteinExistence type="predicted"/>
<organism evidence="2 3">
    <name type="scientific">Floricoccus penangensis</name>
    <dbReference type="NCBI Taxonomy" id="1859475"/>
    <lineage>
        <taxon>Bacteria</taxon>
        <taxon>Bacillati</taxon>
        <taxon>Bacillota</taxon>
        <taxon>Bacilli</taxon>
        <taxon>Lactobacillales</taxon>
        <taxon>Streptococcaceae</taxon>
        <taxon>Floricoccus</taxon>
    </lineage>
</organism>
<evidence type="ECO:0000313" key="3">
    <source>
        <dbReference type="Proteomes" id="UP000177273"/>
    </source>
</evidence>
<gene>
    <name evidence="2" type="ORF">BG262_02780</name>
</gene>
<keyword evidence="1" id="KW-0812">Transmembrane</keyword>
<evidence type="ECO:0000313" key="2">
    <source>
        <dbReference type="EMBL" id="OFI46740.1"/>
    </source>
</evidence>
<keyword evidence="1" id="KW-1133">Transmembrane helix</keyword>
<feature type="transmembrane region" description="Helical" evidence="1">
    <location>
        <begin position="6"/>
        <end position="28"/>
    </location>
</feature>
<protein>
    <submittedName>
        <fullName evidence="2">Uncharacterized protein</fullName>
    </submittedName>
</protein>
<evidence type="ECO:0000256" key="1">
    <source>
        <dbReference type="SAM" id="Phobius"/>
    </source>
</evidence>
<name>A0A9Q5JG96_9LACT</name>
<reference evidence="3" key="1">
    <citation type="submission" date="2016-09" db="EMBL/GenBank/DDBJ databases">
        <title>Draft genome sequence of a novel species of the family Streptococcaceae isolated from flowers.</title>
        <authorList>
            <person name="Chuah L.-O."/>
            <person name="Yap K.-P."/>
            <person name="Thong K.L."/>
            <person name="Liong M.T."/>
            <person name="Ahmad R."/>
            <person name="Rusul G."/>
        </authorList>
    </citation>
    <scope>NUCLEOTIDE SEQUENCE [LARGE SCALE GENOMIC DNA]</scope>
    <source>
        <strain evidence="3">HibF3</strain>
    </source>
</reference>
<dbReference type="EMBL" id="MKIQ01000027">
    <property type="protein sequence ID" value="OFI46740.1"/>
    <property type="molecule type" value="Genomic_DNA"/>
</dbReference>
<dbReference type="RefSeq" id="WP_070787873.1">
    <property type="nucleotide sequence ID" value="NZ_MKIQ01000027.1"/>
</dbReference>
<feature type="transmembrane region" description="Helical" evidence="1">
    <location>
        <begin position="79"/>
        <end position="99"/>
    </location>
</feature>
<comment type="caution">
    <text evidence="2">The sequence shown here is derived from an EMBL/GenBank/DDBJ whole genome shotgun (WGS) entry which is preliminary data.</text>
</comment>
<sequence>MDSIAIGVVLALAFLVLSFGISCVKSYVKNLEKLSKKYKDKPEMKRIIIEYIVAPTTLQSIFSSMVMIEILTLGNAPSIVGILLGASVVLSFVYIFYLVDRDMYYQYHF</sequence>
<keyword evidence="3" id="KW-1185">Reference proteome</keyword>
<feature type="transmembrane region" description="Helical" evidence="1">
    <location>
        <begin position="48"/>
        <end position="73"/>
    </location>
</feature>
<keyword evidence="1" id="KW-0472">Membrane</keyword>
<accession>A0A9Q5JG96</accession>